<dbReference type="RefSeq" id="WP_259314281.1">
    <property type="nucleotide sequence ID" value="NZ_CP087164.1"/>
</dbReference>
<dbReference type="AlphaFoldDB" id="A0A9E6XUV4"/>
<feature type="transmembrane region" description="Helical" evidence="6">
    <location>
        <begin position="423"/>
        <end position="447"/>
    </location>
</feature>
<dbReference type="InterPro" id="IPR002797">
    <property type="entry name" value="Polysacc_synth"/>
</dbReference>
<dbReference type="EMBL" id="CP087164">
    <property type="protein sequence ID" value="UGS34615.1"/>
    <property type="molecule type" value="Genomic_DNA"/>
</dbReference>
<feature type="transmembrane region" description="Helical" evidence="6">
    <location>
        <begin position="306"/>
        <end position="326"/>
    </location>
</feature>
<evidence type="ECO:0000313" key="8">
    <source>
        <dbReference type="Proteomes" id="UP001162834"/>
    </source>
</evidence>
<feature type="transmembrane region" description="Helical" evidence="6">
    <location>
        <begin position="37"/>
        <end position="57"/>
    </location>
</feature>
<dbReference type="InterPro" id="IPR050833">
    <property type="entry name" value="Poly_Biosynth_Transport"/>
</dbReference>
<dbReference type="Pfam" id="PF01943">
    <property type="entry name" value="Polysacc_synt"/>
    <property type="match status" value="1"/>
</dbReference>
<keyword evidence="5 6" id="KW-0472">Membrane</keyword>
<name>A0A9E6XUV4_9ACTN</name>
<reference evidence="7" key="1">
    <citation type="journal article" date="2022" name="Int. J. Syst. Evol. Microbiol.">
        <title>Pseudomonas aegrilactucae sp. nov. and Pseudomonas morbosilactucae sp. nov., pathogens causing bacterial rot of lettuce in Japan.</title>
        <authorList>
            <person name="Sawada H."/>
            <person name="Fujikawa T."/>
            <person name="Satou M."/>
        </authorList>
    </citation>
    <scope>NUCLEOTIDE SEQUENCE</scope>
    <source>
        <strain evidence="7">0166_1</strain>
    </source>
</reference>
<evidence type="ECO:0000256" key="3">
    <source>
        <dbReference type="ARBA" id="ARBA00022692"/>
    </source>
</evidence>
<organism evidence="7 8">
    <name type="scientific">Capillimicrobium parvum</name>
    <dbReference type="NCBI Taxonomy" id="2884022"/>
    <lineage>
        <taxon>Bacteria</taxon>
        <taxon>Bacillati</taxon>
        <taxon>Actinomycetota</taxon>
        <taxon>Thermoleophilia</taxon>
        <taxon>Solirubrobacterales</taxon>
        <taxon>Capillimicrobiaceae</taxon>
        <taxon>Capillimicrobium</taxon>
    </lineage>
</organism>
<feature type="transmembrane region" description="Helical" evidence="6">
    <location>
        <begin position="118"/>
        <end position="134"/>
    </location>
</feature>
<dbReference type="PANTHER" id="PTHR30250:SF26">
    <property type="entry name" value="PSMA PROTEIN"/>
    <property type="match status" value="1"/>
</dbReference>
<dbReference type="GO" id="GO:0005886">
    <property type="term" value="C:plasma membrane"/>
    <property type="evidence" value="ECO:0007669"/>
    <property type="project" value="UniProtKB-SubCell"/>
</dbReference>
<feature type="transmembrane region" description="Helical" evidence="6">
    <location>
        <begin position="12"/>
        <end position="31"/>
    </location>
</feature>
<evidence type="ECO:0000256" key="5">
    <source>
        <dbReference type="ARBA" id="ARBA00023136"/>
    </source>
</evidence>
<evidence type="ECO:0000256" key="6">
    <source>
        <dbReference type="SAM" id="Phobius"/>
    </source>
</evidence>
<sequence>MSLFKNTAAQSLNLLSSYLFSLLIAPVMLHQLGLTMFGVWAVTGAMATYAGLADFGITRSLSRFVAMYDVEGDDHAIAESIGLGLIAITVVTIIATGLAFVTLPLFADSLGVISEADLRIVLLSSVAVFSFTAYRRVLNSVEIGLRQMVPPNVANLFTNVVNFAFSLAALLLYPDLPTYAVANALSYMVGIGAAIASVRHVWGSVPLAWPSRRRAREITSFGVKAQLHGLSDLINLQTDKIILAFAVGVRAAASYEIAARVVSAVRSVGLLSIAAMIPTFAAHIAQHGRDDLRRIYRRYTRVAVGLAFPVYALTCVMSPLLLKAWLGDVPLHAPGVVVLLTISYLFGTSCEVAMNIATSDGRPGLVASNSIVTAGANVALTLALAPVFGFWGVLAGTVLALSLGSAVFIVRYNRAYGLSWSDYFAAVVPPALLSFGVAAIIGVWVLLLGWGEPLRLTSIFLVIGITAGYTLIYWPIASRLGFLPAKMTLRPMRGARLANEQL</sequence>
<keyword evidence="3 6" id="KW-0812">Transmembrane</keyword>
<feature type="transmembrane region" description="Helical" evidence="6">
    <location>
        <begin position="365"/>
        <end position="384"/>
    </location>
</feature>
<dbReference type="PANTHER" id="PTHR30250">
    <property type="entry name" value="PST FAMILY PREDICTED COLANIC ACID TRANSPORTER"/>
    <property type="match status" value="1"/>
</dbReference>
<accession>A0A9E6XUV4</accession>
<feature type="transmembrane region" description="Helical" evidence="6">
    <location>
        <begin position="332"/>
        <end position="353"/>
    </location>
</feature>
<keyword evidence="2" id="KW-1003">Cell membrane</keyword>
<feature type="transmembrane region" description="Helical" evidence="6">
    <location>
        <begin position="459"/>
        <end position="482"/>
    </location>
</feature>
<keyword evidence="8" id="KW-1185">Reference proteome</keyword>
<gene>
    <name evidence="7" type="ORF">DSM104329_00994</name>
</gene>
<feature type="transmembrane region" description="Helical" evidence="6">
    <location>
        <begin position="185"/>
        <end position="209"/>
    </location>
</feature>
<protein>
    <recommendedName>
        <fullName evidence="9">Polysaccharide biosynthesis protein C-terminal domain-containing protein</fullName>
    </recommendedName>
</protein>
<evidence type="ECO:0000256" key="2">
    <source>
        <dbReference type="ARBA" id="ARBA00022475"/>
    </source>
</evidence>
<proteinExistence type="predicted"/>
<evidence type="ECO:0000256" key="1">
    <source>
        <dbReference type="ARBA" id="ARBA00004651"/>
    </source>
</evidence>
<feature type="transmembrane region" description="Helical" evidence="6">
    <location>
        <begin position="83"/>
        <end position="106"/>
    </location>
</feature>
<evidence type="ECO:0008006" key="9">
    <source>
        <dbReference type="Google" id="ProtNLM"/>
    </source>
</evidence>
<evidence type="ECO:0000256" key="4">
    <source>
        <dbReference type="ARBA" id="ARBA00022989"/>
    </source>
</evidence>
<comment type="subcellular location">
    <subcellularLocation>
        <location evidence="1">Cell membrane</location>
        <topology evidence="1">Multi-pass membrane protein</topology>
    </subcellularLocation>
</comment>
<keyword evidence="4 6" id="KW-1133">Transmembrane helix</keyword>
<dbReference type="Proteomes" id="UP001162834">
    <property type="component" value="Chromosome"/>
</dbReference>
<dbReference type="KEGG" id="sbae:DSM104329_00994"/>
<feature type="transmembrane region" description="Helical" evidence="6">
    <location>
        <begin position="390"/>
        <end position="411"/>
    </location>
</feature>
<feature type="transmembrane region" description="Helical" evidence="6">
    <location>
        <begin position="154"/>
        <end position="173"/>
    </location>
</feature>
<evidence type="ECO:0000313" key="7">
    <source>
        <dbReference type="EMBL" id="UGS34615.1"/>
    </source>
</evidence>